<evidence type="ECO:0000256" key="7">
    <source>
        <dbReference type="SAM" id="MobiDB-lite"/>
    </source>
</evidence>
<proteinExistence type="inferred from homology"/>
<dbReference type="PANTHER" id="PTHR17920">
    <property type="entry name" value="TRANSMEMBRANE AND COILED-COIL DOMAIN-CONTAINING PROTEIN 4 TMCO4"/>
    <property type="match status" value="1"/>
</dbReference>
<feature type="region of interest" description="Disordered" evidence="7">
    <location>
        <begin position="1"/>
        <end position="29"/>
    </location>
</feature>
<evidence type="ECO:0000256" key="4">
    <source>
        <dbReference type="ARBA" id="ARBA00022989"/>
    </source>
</evidence>
<dbReference type="Proteomes" id="UP001369815">
    <property type="component" value="Unassembled WGS sequence"/>
</dbReference>
<accession>A0AAX6MRU4</accession>
<feature type="compositionally biased region" description="Polar residues" evidence="7">
    <location>
        <begin position="18"/>
        <end position="28"/>
    </location>
</feature>
<comment type="similarity">
    <text evidence="2">Belongs to the TMCO4 family.</text>
</comment>
<dbReference type="InterPro" id="IPR029058">
    <property type="entry name" value="AB_hydrolase_fold"/>
</dbReference>
<evidence type="ECO:0000256" key="1">
    <source>
        <dbReference type="ARBA" id="ARBA00004141"/>
    </source>
</evidence>
<evidence type="ECO:0000313" key="8">
    <source>
        <dbReference type="EMBL" id="KAK6955246.1"/>
    </source>
</evidence>
<dbReference type="AlphaFoldDB" id="A0AAX6MRU4"/>
<gene>
    <name evidence="8" type="ORF">Daesc_002877</name>
</gene>
<reference evidence="8 9" key="1">
    <citation type="journal article" date="2024" name="Front Chem Biol">
        <title>Unveiling the potential of Daldinia eschscholtzii MFLUCC 19-0629 through bioactivity and bioinformatics studies for enhanced sustainable agriculture production.</title>
        <authorList>
            <person name="Brooks S."/>
            <person name="Weaver J.A."/>
            <person name="Klomchit A."/>
            <person name="Alharthi S.A."/>
            <person name="Onlamun T."/>
            <person name="Nurani R."/>
            <person name="Vong T.K."/>
            <person name="Alberti F."/>
            <person name="Greco C."/>
        </authorList>
    </citation>
    <scope>NUCLEOTIDE SEQUENCE [LARGE SCALE GENOMIC DNA]</scope>
    <source>
        <strain evidence="8">MFLUCC 19-0629</strain>
    </source>
</reference>
<feature type="compositionally biased region" description="Polar residues" evidence="7">
    <location>
        <begin position="1"/>
        <end position="10"/>
    </location>
</feature>
<keyword evidence="5" id="KW-0472">Membrane</keyword>
<evidence type="ECO:0000256" key="5">
    <source>
        <dbReference type="ARBA" id="ARBA00023136"/>
    </source>
</evidence>
<comment type="subcellular location">
    <subcellularLocation>
        <location evidence="1">Membrane</location>
        <topology evidence="1">Multi-pass membrane protein</topology>
    </subcellularLocation>
</comment>
<name>A0AAX6MRU4_9PEZI</name>
<dbReference type="InterPro" id="IPR007941">
    <property type="entry name" value="DUF726"/>
</dbReference>
<dbReference type="SUPFAM" id="SSF53474">
    <property type="entry name" value="alpha/beta-Hydrolases"/>
    <property type="match status" value="1"/>
</dbReference>
<evidence type="ECO:0008006" key="10">
    <source>
        <dbReference type="Google" id="ProtNLM"/>
    </source>
</evidence>
<evidence type="ECO:0000256" key="3">
    <source>
        <dbReference type="ARBA" id="ARBA00022692"/>
    </source>
</evidence>
<comment type="caution">
    <text evidence="8">The sequence shown here is derived from an EMBL/GenBank/DDBJ whole genome shotgun (WGS) entry which is preliminary data.</text>
</comment>
<protein>
    <recommendedName>
        <fullName evidence="10">DUF726 domain-containing protein</fullName>
    </recommendedName>
</protein>
<keyword evidence="6" id="KW-0175">Coiled coil</keyword>
<dbReference type="GO" id="GO:0016020">
    <property type="term" value="C:membrane"/>
    <property type="evidence" value="ECO:0007669"/>
    <property type="project" value="UniProtKB-SubCell"/>
</dbReference>
<evidence type="ECO:0000313" key="9">
    <source>
        <dbReference type="Proteomes" id="UP001369815"/>
    </source>
</evidence>
<sequence>MEQTFNYTSSSDDECQTMPRNNNNNSTRGRLPKRIELDLSACINVEQKYLLQKLITAIVEEMQKQIRENFDNLDCGHVAPGQGINPPKAVCNTVPNPRSEKYRNLYSNDALGQNNNSSLQKENARPGHQADTTAKTLDPMRKLPKSPEEVRHLYQKTENDILVSSLSELKKDALAHFSKWRVNLLKRIQDIVIKNGGTAGNVGGQAPLPPGNSRRLGGNAARGRPLLPSGSGHNTVAEAASLALVRLYPPIPTPLKDCPKEKRGLILHCILLILLGLDQYSLYSRILLIRLASSLTVPMWVLLQDETRVSQGLSKVILGIPIEEIAQRRAEEAKTSRRWKPGMANAALGGNPGVLAAPLAAASLGTVFGGRGLDSSVTATLLGPMNDNTVVVGTLFGLYGARQGSKTIDAHGKDIQDFGMIPLHGINTSEIIDPKDVPAENRRMRVTIGITGLLTSPDEFLESWKFLGQQIEAYAMRWELEALTKMGAALETLTKSLAWSETKKELNSMTVFDRLMKSTWPAPLVKISKVIENPWCIGMVRAEKAGAVLADVLINRIYGERPVTLIGYSLGARVIYCCLMILAEKRAFGLVENAVLIGAPCPSEVRVWATMKSVVASRLVNVFSTKDYMLGFLYRSSSWQYGVAGLQKIGGVSNVENFDMTEVGTNHLRYQYLVGSILRKLGWEDISYEEIAKEAEELNAQTRAEAKLDEEREKKSQAKLKEDTRVITKGMKGVKLGSK</sequence>
<feature type="region of interest" description="Disordered" evidence="7">
    <location>
        <begin position="108"/>
        <end position="135"/>
    </location>
</feature>
<dbReference type="EMBL" id="JBANMG010000003">
    <property type="protein sequence ID" value="KAK6955246.1"/>
    <property type="molecule type" value="Genomic_DNA"/>
</dbReference>
<keyword evidence="4" id="KW-1133">Transmembrane helix</keyword>
<feature type="compositionally biased region" description="Polar residues" evidence="7">
    <location>
        <begin position="108"/>
        <end position="121"/>
    </location>
</feature>
<keyword evidence="9" id="KW-1185">Reference proteome</keyword>
<keyword evidence="3" id="KW-0812">Transmembrane</keyword>
<dbReference type="PANTHER" id="PTHR17920:SF22">
    <property type="entry name" value="DUF726 DOMAIN PROTEIN (AFU_ORTHOLOGUE AFUA_2G12860)"/>
    <property type="match status" value="1"/>
</dbReference>
<evidence type="ECO:0000256" key="2">
    <source>
        <dbReference type="ARBA" id="ARBA00009824"/>
    </source>
</evidence>
<dbReference type="Pfam" id="PF05277">
    <property type="entry name" value="DUF726"/>
    <property type="match status" value="1"/>
</dbReference>
<evidence type="ECO:0000256" key="6">
    <source>
        <dbReference type="SAM" id="Coils"/>
    </source>
</evidence>
<feature type="coiled-coil region" evidence="6">
    <location>
        <begin position="691"/>
        <end position="721"/>
    </location>
</feature>
<organism evidence="8 9">
    <name type="scientific">Daldinia eschscholtzii</name>
    <dbReference type="NCBI Taxonomy" id="292717"/>
    <lineage>
        <taxon>Eukaryota</taxon>
        <taxon>Fungi</taxon>
        <taxon>Dikarya</taxon>
        <taxon>Ascomycota</taxon>
        <taxon>Pezizomycotina</taxon>
        <taxon>Sordariomycetes</taxon>
        <taxon>Xylariomycetidae</taxon>
        <taxon>Xylariales</taxon>
        <taxon>Hypoxylaceae</taxon>
        <taxon>Daldinia</taxon>
    </lineage>
</organism>